<evidence type="ECO:0000313" key="3">
    <source>
        <dbReference type="Proteomes" id="UP001367316"/>
    </source>
</evidence>
<dbReference type="Proteomes" id="UP001367316">
    <property type="component" value="Unassembled WGS sequence"/>
</dbReference>
<protein>
    <submittedName>
        <fullName evidence="2">Uncharacterized protein</fullName>
    </submittedName>
</protein>
<name>A0ABR1NIC8_9PEZI</name>
<gene>
    <name evidence="2" type="ORF">JOL62DRAFT_132588</name>
</gene>
<feature type="region of interest" description="Disordered" evidence="1">
    <location>
        <begin position="45"/>
        <end position="69"/>
    </location>
</feature>
<dbReference type="EMBL" id="JBBPBF010000002">
    <property type="protein sequence ID" value="KAK7614933.1"/>
    <property type="molecule type" value="Genomic_DNA"/>
</dbReference>
<comment type="caution">
    <text evidence="2">The sequence shown here is derived from an EMBL/GenBank/DDBJ whole genome shotgun (WGS) entry which is preliminary data.</text>
</comment>
<sequence>MPSFARRLRLITQLLMPCNPTTTTGFMLVVRCCIRHWPQCRIPQSRKLPGIPQKPRNPPWPPPGPLRPAGQSPLVAGLRWPQASCLAAPGTLPPYHLTTYSRTLPDRCAALPSARHRALDRLALFRISSQFRQHSRPQNPPLQLVAEPRHLTTTTTTTTTLPRSVAANTPRG</sequence>
<proteinExistence type="predicted"/>
<reference evidence="2 3" key="1">
    <citation type="submission" date="2024-04" db="EMBL/GenBank/DDBJ databases">
        <title>Phyllosticta paracitricarpa is synonymous to the EU quarantine fungus P. citricarpa based on phylogenomic analyses.</title>
        <authorList>
            <consortium name="Lawrence Berkeley National Laboratory"/>
            <person name="Van ingen-buijs V.A."/>
            <person name="Van westerhoven A.C."/>
            <person name="Haridas S."/>
            <person name="Skiadas P."/>
            <person name="Martin F."/>
            <person name="Groenewald J.Z."/>
            <person name="Crous P.W."/>
            <person name="Seidl M.F."/>
        </authorList>
    </citation>
    <scope>NUCLEOTIDE SEQUENCE [LARGE SCALE GENOMIC DNA]</scope>
    <source>
        <strain evidence="2 3">CBS 141358</strain>
    </source>
</reference>
<accession>A0ABR1NIC8</accession>
<keyword evidence="3" id="KW-1185">Reference proteome</keyword>
<feature type="compositionally biased region" description="Pro residues" evidence="1">
    <location>
        <begin position="55"/>
        <end position="66"/>
    </location>
</feature>
<evidence type="ECO:0000313" key="2">
    <source>
        <dbReference type="EMBL" id="KAK7614933.1"/>
    </source>
</evidence>
<organism evidence="2 3">
    <name type="scientific">Phyllosticta paracitricarpa</name>
    <dbReference type="NCBI Taxonomy" id="2016321"/>
    <lineage>
        <taxon>Eukaryota</taxon>
        <taxon>Fungi</taxon>
        <taxon>Dikarya</taxon>
        <taxon>Ascomycota</taxon>
        <taxon>Pezizomycotina</taxon>
        <taxon>Dothideomycetes</taxon>
        <taxon>Dothideomycetes incertae sedis</taxon>
        <taxon>Botryosphaeriales</taxon>
        <taxon>Phyllostictaceae</taxon>
        <taxon>Phyllosticta</taxon>
    </lineage>
</organism>
<evidence type="ECO:0000256" key="1">
    <source>
        <dbReference type="SAM" id="MobiDB-lite"/>
    </source>
</evidence>